<dbReference type="InterPro" id="IPR039426">
    <property type="entry name" value="TonB-dep_rcpt-like"/>
</dbReference>
<dbReference type="PANTHER" id="PTHR30069:SF29">
    <property type="entry name" value="HEMOGLOBIN AND HEMOGLOBIN-HAPTOGLOBIN-BINDING PROTEIN 1-RELATED"/>
    <property type="match status" value="1"/>
</dbReference>
<evidence type="ECO:0000256" key="2">
    <source>
        <dbReference type="PROSITE-ProRule" id="PRU01360"/>
    </source>
</evidence>
<accession>A0ABN5LR64</accession>
<dbReference type="NCBIfam" id="TIGR04057">
    <property type="entry name" value="SusC_RagA_signa"/>
    <property type="match status" value="1"/>
</dbReference>
<dbReference type="PROSITE" id="PS52016">
    <property type="entry name" value="TONB_DEPENDENT_REC_3"/>
    <property type="match status" value="1"/>
</dbReference>
<dbReference type="PANTHER" id="PTHR30069">
    <property type="entry name" value="TONB-DEPENDENT OUTER MEMBRANE RECEPTOR"/>
    <property type="match status" value="1"/>
</dbReference>
<dbReference type="Gene3D" id="2.170.130.10">
    <property type="entry name" value="TonB-dependent receptor, plug domain"/>
    <property type="match status" value="1"/>
</dbReference>
<dbReference type="Gene3D" id="2.60.40.1120">
    <property type="entry name" value="Carboxypeptidase-like, regulatory domain"/>
    <property type="match status" value="1"/>
</dbReference>
<dbReference type="NCBIfam" id="TIGR04056">
    <property type="entry name" value="OMP_RagA_SusC"/>
    <property type="match status" value="1"/>
</dbReference>
<dbReference type="SUPFAM" id="SSF49464">
    <property type="entry name" value="Carboxypeptidase regulatory domain-like"/>
    <property type="match status" value="1"/>
</dbReference>
<evidence type="ECO:0000313" key="4">
    <source>
        <dbReference type="EMBL" id="AWO01614.1"/>
    </source>
</evidence>
<keyword evidence="2" id="KW-0813">Transport</keyword>
<dbReference type="InterPro" id="IPR008969">
    <property type="entry name" value="CarboxyPept-like_regulatory"/>
</dbReference>
<dbReference type="Pfam" id="PF07715">
    <property type="entry name" value="Plug"/>
    <property type="match status" value="1"/>
</dbReference>
<gene>
    <name evidence="4" type="ORF">DLD77_07855</name>
</gene>
<keyword evidence="1" id="KW-0732">Signal</keyword>
<keyword evidence="5" id="KW-1185">Reference proteome</keyword>
<dbReference type="InterPro" id="IPR037066">
    <property type="entry name" value="Plug_dom_sf"/>
</dbReference>
<dbReference type="InterPro" id="IPR023996">
    <property type="entry name" value="TonB-dep_OMP_SusC/RagA"/>
</dbReference>
<evidence type="ECO:0000256" key="1">
    <source>
        <dbReference type="ARBA" id="ARBA00022729"/>
    </source>
</evidence>
<dbReference type="Proteomes" id="UP000246099">
    <property type="component" value="Chromosome"/>
</dbReference>
<evidence type="ECO:0000313" key="5">
    <source>
        <dbReference type="Proteomes" id="UP000246099"/>
    </source>
</evidence>
<dbReference type="SUPFAM" id="SSF56935">
    <property type="entry name" value="Porins"/>
    <property type="match status" value="1"/>
</dbReference>
<proteinExistence type="inferred from homology"/>
<keyword evidence="2" id="KW-1134">Transmembrane beta strand</keyword>
<comment type="similarity">
    <text evidence="2">Belongs to the TonB-dependent receptor family.</text>
</comment>
<organism evidence="4 5">
    <name type="scientific">Chitinophaga alhagiae</name>
    <dbReference type="NCBI Taxonomy" id="2203219"/>
    <lineage>
        <taxon>Bacteria</taxon>
        <taxon>Pseudomonadati</taxon>
        <taxon>Bacteroidota</taxon>
        <taxon>Chitinophagia</taxon>
        <taxon>Chitinophagales</taxon>
        <taxon>Chitinophagaceae</taxon>
        <taxon>Chitinophaga</taxon>
    </lineage>
</organism>
<dbReference type="EMBL" id="CP029600">
    <property type="protein sequence ID" value="AWO01614.1"/>
    <property type="molecule type" value="Genomic_DNA"/>
</dbReference>
<dbReference type="Pfam" id="PF13715">
    <property type="entry name" value="CarbopepD_reg_2"/>
    <property type="match status" value="1"/>
</dbReference>
<protein>
    <submittedName>
        <fullName evidence="4">SusC/RagA family TonB-linked outer membrane protein</fullName>
    </submittedName>
</protein>
<dbReference type="InterPro" id="IPR012910">
    <property type="entry name" value="Plug_dom"/>
</dbReference>
<comment type="subcellular location">
    <subcellularLocation>
        <location evidence="2">Cell outer membrane</location>
        <topology evidence="2">Multi-pass membrane protein</topology>
    </subcellularLocation>
</comment>
<feature type="domain" description="TonB-dependent receptor plug" evidence="3">
    <location>
        <begin position="149"/>
        <end position="252"/>
    </location>
</feature>
<reference evidence="4 5" key="1">
    <citation type="submission" date="2018-05" db="EMBL/GenBank/DDBJ databases">
        <title>Chitinophaga sp. nov., isolated from rhizosphere soil of Alhagi.</title>
        <authorList>
            <person name="Liu Y."/>
        </authorList>
    </citation>
    <scope>NUCLEOTIDE SEQUENCE [LARGE SCALE GENOMIC DNA]</scope>
    <source>
        <strain evidence="4 5">T22</strain>
    </source>
</reference>
<dbReference type="InterPro" id="IPR023997">
    <property type="entry name" value="TonB-dep_OMP_SusC/RagA_CS"/>
</dbReference>
<keyword evidence="2" id="KW-0812">Transmembrane</keyword>
<name>A0ABN5LR64_9BACT</name>
<evidence type="ECO:0000259" key="3">
    <source>
        <dbReference type="Pfam" id="PF07715"/>
    </source>
</evidence>
<sequence length="1043" mass="117122">MHSYLVLLLFNPPKKPVMRKIPRLGAAMLMAALAHFTGGMPVSQAQQVNTASSKNITVKGKIRDAKNSPLPGVTVRVKGTTKGTVSDEKGAFSIPDTDPQTVLVIQFIGYETQEYPVNGSTSISILLKETEKQLDEYVVTGYGTTKKVTKTGSVSTVKGSEIKQAPTVNISNALVGRVSGLMAINSSGEPGYDGSRILIRGRSTFNNSDPLVVIDGIPRDGFQRLNPNDIENVSVLKDASAAIFGSRAANGVILITTKRGRTGKPMLSYSFNQGFTQPTRLPKMADAPTYARIVNEINENAGDQPSFSEERIQKFADGSDPWGHPNTDWIGEVVKPLSSQNRHDLSLRGGSDKFVYFVSLGTLFQDGIFKNSATKYRQHNIRINLDANVNKYLTVRMDVAGRLEDRNFPPRSAGSIFRALLRGRPTEAARWPNGLPGPDIEYGDNPVVTSTNEIGYQRDRTYVINSNLGVMLYIPGVDGLFVDANFALDQNFNFQKRFIKPWTLYTYQGTDPNGQPILEASKRGVSAPELEQWYGQNQNITLNAKVNYIKSFGKHNVTGILAVEQNTNKGDNFWARRRYYISDAVDQLFAGSNEEKDNTGRGFDYARLNYFGRLSYNFDEKYLFDFNWRYDGSQNFPTGRRFGFFPGVSAGWVVSRENFWKRAIGTTIDYFKLRGSYGQMGNDLVNPFQYLNTFGIADGGTVFGDKLNQGIYTLRIPNPNITWEVSNNMDLAIEAKFFNGLIGIEAEYFRTHRYSILTKRSASVPIYTGLTLPDENIGKVLNQGVDLNISHKRTTGKFTYEVVANISHAKNQIVFWDEVPNVPEWQRSTGRQIGATLYYEAIGIFKSKEEIEKYPHVGGAVPGDVIFRDVNEDGQINDLDRVRVNRSEYPLWNYGLTLGAQFRNFDLTMLWQAATGSSQYIRTESGLIGNFPMKIVEDRWSPENPNGTMPRPYDRDKEYWVSRPNTFWLWNTNYLRLKTLELGYTIPQALRKRTGLEDLRVYVSGQNLVTFDKVKIFDPESPTGSGQYYPQTRIFNAGLNVTF</sequence>
<keyword evidence="2" id="KW-0472">Membrane</keyword>
<keyword evidence="2" id="KW-0998">Cell outer membrane</keyword>